<organism evidence="1">
    <name type="scientific">marine sediment metagenome</name>
    <dbReference type="NCBI Taxonomy" id="412755"/>
    <lineage>
        <taxon>unclassified sequences</taxon>
        <taxon>metagenomes</taxon>
        <taxon>ecological metagenomes</taxon>
    </lineage>
</organism>
<dbReference type="AlphaFoldDB" id="X1R948"/>
<evidence type="ECO:0000313" key="1">
    <source>
        <dbReference type="EMBL" id="GAI63531.1"/>
    </source>
</evidence>
<comment type="caution">
    <text evidence="1">The sequence shown here is derived from an EMBL/GenBank/DDBJ whole genome shotgun (WGS) entry which is preliminary data.</text>
</comment>
<accession>X1R948</accession>
<dbReference type="EMBL" id="BARW01000374">
    <property type="protein sequence ID" value="GAI63531.1"/>
    <property type="molecule type" value="Genomic_DNA"/>
</dbReference>
<proteinExistence type="predicted"/>
<name>X1R948_9ZZZZ</name>
<sequence length="317" mass="36229">MIQDPLIKPTRENPDTWIWMEELNRFYYPPTLTESLGILPTAKSTIPRIEDLSLPGQGEPYDTCGSEAFFICLKCDHIEPVIMNCRRSSCPVCYTTWAWISARRASLRILKAPKVFPKELRRIRKPIHGMISLPLEYHDLFFNDYPKARKIAYKLLKKAGFKGGLLIPHPWRQKCFKCGGEIIASWTVSLESKDFYIKDTYCVECGSKEFIWEISPHFHTVGYGWVEHTKEIEADTGYVIKNIGIIDNVGGTIWYLLTHCGIQKGRQTITYFGLCAYNKYKSPPLEKEGTVICPKCGAFMIRPGFQSRSGKPPPGGF</sequence>
<protein>
    <submittedName>
        <fullName evidence="1">Uncharacterized protein</fullName>
    </submittedName>
</protein>
<gene>
    <name evidence="1" type="ORF">S12H4_01748</name>
</gene>
<reference evidence="1" key="1">
    <citation type="journal article" date="2014" name="Front. Microbiol.">
        <title>High frequency of phylogenetically diverse reductive dehalogenase-homologous genes in deep subseafloor sedimentary metagenomes.</title>
        <authorList>
            <person name="Kawai M."/>
            <person name="Futagami T."/>
            <person name="Toyoda A."/>
            <person name="Takaki Y."/>
            <person name="Nishi S."/>
            <person name="Hori S."/>
            <person name="Arai W."/>
            <person name="Tsubouchi T."/>
            <person name="Morono Y."/>
            <person name="Uchiyama I."/>
            <person name="Ito T."/>
            <person name="Fujiyama A."/>
            <person name="Inagaki F."/>
            <person name="Takami H."/>
        </authorList>
    </citation>
    <scope>NUCLEOTIDE SEQUENCE</scope>
    <source>
        <strain evidence="1">Expedition CK06-06</strain>
    </source>
</reference>